<evidence type="ECO:0000256" key="4">
    <source>
        <dbReference type="ARBA" id="ARBA00022692"/>
    </source>
</evidence>
<feature type="transmembrane region" description="Helical" evidence="7">
    <location>
        <begin position="240"/>
        <end position="256"/>
    </location>
</feature>
<evidence type="ECO:0000256" key="5">
    <source>
        <dbReference type="ARBA" id="ARBA00022989"/>
    </source>
</evidence>
<organism evidence="9 10">
    <name type="scientific">Thioclava kandeliae</name>
    <dbReference type="NCBI Taxonomy" id="3070818"/>
    <lineage>
        <taxon>Bacteria</taxon>
        <taxon>Pseudomonadati</taxon>
        <taxon>Pseudomonadota</taxon>
        <taxon>Alphaproteobacteria</taxon>
        <taxon>Rhodobacterales</taxon>
        <taxon>Paracoccaceae</taxon>
        <taxon>Thioclava</taxon>
    </lineage>
</organism>
<dbReference type="PANTHER" id="PTHR33362:SF2">
    <property type="entry name" value="TRAP TRANSPORTER LARGE PERMEASE PROTEIN"/>
    <property type="match status" value="1"/>
</dbReference>
<dbReference type="RefSeq" id="WP_350939000.1">
    <property type="nucleotide sequence ID" value="NZ_JAYWLC010000023.1"/>
</dbReference>
<keyword evidence="2" id="KW-1003">Cell membrane</keyword>
<evidence type="ECO:0000256" key="2">
    <source>
        <dbReference type="ARBA" id="ARBA00022475"/>
    </source>
</evidence>
<keyword evidence="6 7" id="KW-0472">Membrane</keyword>
<keyword evidence="10" id="KW-1185">Reference proteome</keyword>
<name>A0ABV1SM62_9RHOB</name>
<accession>A0ABV1SM62</accession>
<feature type="transmembrane region" description="Helical" evidence="7">
    <location>
        <begin position="166"/>
        <end position="189"/>
    </location>
</feature>
<comment type="caution">
    <text evidence="9">The sequence shown here is derived from an EMBL/GenBank/DDBJ whole genome shotgun (WGS) entry which is preliminary data.</text>
</comment>
<dbReference type="InterPro" id="IPR010656">
    <property type="entry name" value="DctM"/>
</dbReference>
<feature type="transmembrane region" description="Helical" evidence="7">
    <location>
        <begin position="396"/>
        <end position="420"/>
    </location>
</feature>
<comment type="subunit">
    <text evidence="7">The complex comprises the extracytoplasmic solute receptor protein and the two transmembrane proteins.</text>
</comment>
<protein>
    <recommendedName>
        <fullName evidence="7">TRAP transporter large permease protein</fullName>
    </recommendedName>
</protein>
<feature type="transmembrane region" description="Helical" evidence="7">
    <location>
        <begin position="209"/>
        <end position="234"/>
    </location>
</feature>
<keyword evidence="5 7" id="KW-1133">Transmembrane helix</keyword>
<evidence type="ECO:0000256" key="3">
    <source>
        <dbReference type="ARBA" id="ARBA00022519"/>
    </source>
</evidence>
<feature type="transmembrane region" description="Helical" evidence="7">
    <location>
        <begin position="268"/>
        <end position="293"/>
    </location>
</feature>
<comment type="caution">
    <text evidence="7">Lacks conserved residue(s) required for the propagation of feature annotation.</text>
</comment>
<evidence type="ECO:0000259" key="8">
    <source>
        <dbReference type="Pfam" id="PF06808"/>
    </source>
</evidence>
<dbReference type="InterPro" id="IPR004681">
    <property type="entry name" value="TRAP_DctM"/>
</dbReference>
<dbReference type="Proteomes" id="UP001438953">
    <property type="component" value="Unassembled WGS sequence"/>
</dbReference>
<dbReference type="PIRSF" id="PIRSF006066">
    <property type="entry name" value="HI0050"/>
    <property type="match status" value="1"/>
</dbReference>
<feature type="domain" description="TRAP C4-dicarboxylate transport system permease DctM subunit" evidence="8">
    <location>
        <begin position="5"/>
        <end position="415"/>
    </location>
</feature>
<dbReference type="NCBIfam" id="TIGR00786">
    <property type="entry name" value="dctM"/>
    <property type="match status" value="1"/>
</dbReference>
<evidence type="ECO:0000256" key="7">
    <source>
        <dbReference type="RuleBase" id="RU369079"/>
    </source>
</evidence>
<feature type="transmembrane region" description="Helical" evidence="7">
    <location>
        <begin position="47"/>
        <end position="66"/>
    </location>
</feature>
<comment type="similarity">
    <text evidence="7">Belongs to the TRAP transporter large permease family.</text>
</comment>
<evidence type="ECO:0000313" key="9">
    <source>
        <dbReference type="EMBL" id="MER5173641.1"/>
    </source>
</evidence>
<dbReference type="PANTHER" id="PTHR33362">
    <property type="entry name" value="SIALIC ACID TRAP TRANSPORTER PERMEASE PROTEIN SIAT-RELATED"/>
    <property type="match status" value="1"/>
</dbReference>
<comment type="subcellular location">
    <subcellularLocation>
        <location evidence="1 7">Cell inner membrane</location>
        <topology evidence="1 7">Multi-pass membrane protein</topology>
    </subcellularLocation>
</comment>
<comment type="function">
    <text evidence="7">Part of the tripartite ATP-independent periplasmic (TRAP) transport system.</text>
</comment>
<dbReference type="EMBL" id="JAYWLC010000023">
    <property type="protein sequence ID" value="MER5173641.1"/>
    <property type="molecule type" value="Genomic_DNA"/>
</dbReference>
<keyword evidence="4 7" id="KW-0812">Transmembrane</keyword>
<evidence type="ECO:0000313" key="10">
    <source>
        <dbReference type="Proteomes" id="UP001438953"/>
    </source>
</evidence>
<feature type="transmembrane region" description="Helical" evidence="7">
    <location>
        <begin position="313"/>
        <end position="343"/>
    </location>
</feature>
<dbReference type="Pfam" id="PF06808">
    <property type="entry name" value="DctM"/>
    <property type="match status" value="1"/>
</dbReference>
<evidence type="ECO:0000256" key="6">
    <source>
        <dbReference type="ARBA" id="ARBA00023136"/>
    </source>
</evidence>
<keyword evidence="3 7" id="KW-0997">Cell inner membrane</keyword>
<gene>
    <name evidence="9" type="ORF">VSX56_17890</name>
</gene>
<evidence type="ECO:0000256" key="1">
    <source>
        <dbReference type="ARBA" id="ARBA00004429"/>
    </source>
</evidence>
<sequence length="428" mass="44807">MIVIVIAFVALLSLGVPVVFVLGASAVGSLLLTTDIPVSIVSQRIFAGLNSFTLMAIPFFVLAGLVMDAGGISRRIVDFATAMMGWVTGSLLQVSCLAATGLAAISGSGSADVAAVSAIMQPALKRKRYDVDFGAVIIASAGAMAAVIPPSLTMVVLAVITNISIGALFMAGVVPGLICIALLMLNAYIHAKRGGPQYLETERFSLARLLRAGWAAIPAMVMPVIILVGILGGVFTPTEASAVAAFYGLLVGMFVYRELKLSDLPALFLRAASIAASVMLIIGTASVFAWLIASNNVPALLGNWLREVSSSPAVFLLLMNALLLFICMFMETIAALLIVVPVLTPVALSLGIDPVHFGIVIILNCAIGTVSPPYGISLFVAANVAERTVIQVTRKMFWPFLSMLAVLALITFVPAVPLWLPRILGLVQ</sequence>
<proteinExistence type="inferred from homology"/>
<feature type="transmembrane region" description="Helical" evidence="7">
    <location>
        <begin position="355"/>
        <end position="376"/>
    </location>
</feature>
<keyword evidence="7" id="KW-0813">Transport</keyword>
<feature type="transmembrane region" description="Helical" evidence="7">
    <location>
        <begin position="133"/>
        <end position="160"/>
    </location>
</feature>
<reference evidence="9 10" key="1">
    <citation type="submission" date="2024-06" db="EMBL/GenBank/DDBJ databases">
        <title>Thioclava kandeliae sp. nov. from a rhizosphere soil sample of Kandelia candel in a mangrove.</title>
        <authorList>
            <person name="Mu T."/>
        </authorList>
    </citation>
    <scope>NUCLEOTIDE SEQUENCE [LARGE SCALE GENOMIC DNA]</scope>
    <source>
        <strain evidence="9 10">CPCC 100088</strain>
    </source>
</reference>